<protein>
    <submittedName>
        <fullName evidence="1">Uncharacterized protein</fullName>
    </submittedName>
</protein>
<name>A0A0M9WEG3_9EURO</name>
<dbReference type="Proteomes" id="UP000037696">
    <property type="component" value="Unassembled WGS sequence"/>
</dbReference>
<proteinExistence type="predicted"/>
<accession>A0A0M9WEG3</accession>
<evidence type="ECO:0000313" key="2">
    <source>
        <dbReference type="Proteomes" id="UP000037696"/>
    </source>
</evidence>
<dbReference type="EMBL" id="LHQQ01000123">
    <property type="protein sequence ID" value="KOS41763.1"/>
    <property type="molecule type" value="Genomic_DNA"/>
</dbReference>
<sequence length="83" mass="9309">MSTLGSNEIQKILGLRLMIGNSDTELKDIQPISLPPKLREYTQEPDLFATTEQCLDGFSRVYNPCISSLIKQQFSSSAFSHTQ</sequence>
<comment type="caution">
    <text evidence="1">The sequence shown here is derived from an EMBL/GenBank/DDBJ whole genome shotgun (WGS) entry which is preliminary data.</text>
</comment>
<dbReference type="OrthoDB" id="2103397at2759"/>
<gene>
    <name evidence="1" type="ORF">ACN38_g7398</name>
</gene>
<keyword evidence="2" id="KW-1185">Reference proteome</keyword>
<organism evidence="1 2">
    <name type="scientific">Penicillium nordicum</name>
    <dbReference type="NCBI Taxonomy" id="229535"/>
    <lineage>
        <taxon>Eukaryota</taxon>
        <taxon>Fungi</taxon>
        <taxon>Dikarya</taxon>
        <taxon>Ascomycota</taxon>
        <taxon>Pezizomycotina</taxon>
        <taxon>Eurotiomycetes</taxon>
        <taxon>Eurotiomycetidae</taxon>
        <taxon>Eurotiales</taxon>
        <taxon>Aspergillaceae</taxon>
        <taxon>Penicillium</taxon>
    </lineage>
</organism>
<evidence type="ECO:0000313" key="1">
    <source>
        <dbReference type="EMBL" id="KOS41763.1"/>
    </source>
</evidence>
<dbReference type="AlphaFoldDB" id="A0A0M9WEG3"/>
<reference evidence="1 2" key="1">
    <citation type="submission" date="2015-08" db="EMBL/GenBank/DDBJ databases">
        <title>Genome sequencing of Penicillium nordicum.</title>
        <authorList>
            <person name="Nguyen H.D."/>
            <person name="Seifert K.A."/>
        </authorList>
    </citation>
    <scope>NUCLEOTIDE SEQUENCE [LARGE SCALE GENOMIC DNA]</scope>
    <source>
        <strain evidence="1 2">DAOMC 185683</strain>
    </source>
</reference>